<dbReference type="Pfam" id="PF00454">
    <property type="entry name" value="PI3_PI4_kinase"/>
    <property type="match status" value="1"/>
</dbReference>
<dbReference type="InterPro" id="IPR036940">
    <property type="entry name" value="PI3/4_kinase_cat_sf"/>
</dbReference>
<dbReference type="InterPro" id="IPR002420">
    <property type="entry name" value="PI3K-type_C2_dom"/>
</dbReference>
<dbReference type="InterPro" id="IPR000403">
    <property type="entry name" value="PI3/4_kinase_cat_dom"/>
</dbReference>
<evidence type="ECO:0000259" key="6">
    <source>
        <dbReference type="PROSITE" id="PS51547"/>
    </source>
</evidence>
<dbReference type="PANTHER" id="PTHR10048">
    <property type="entry name" value="PHOSPHATIDYLINOSITOL KINASE"/>
    <property type="match status" value="1"/>
</dbReference>
<dbReference type="InterPro" id="IPR001263">
    <property type="entry name" value="PI3K_accessory_dom"/>
</dbReference>
<dbReference type="PANTHER" id="PTHR10048:SF29">
    <property type="entry name" value="PHOSPHATIDYLINOSITOL 3-KINASE C2 DOMAIN-CONTAINING SUBUNIT GAMMA"/>
    <property type="match status" value="1"/>
</dbReference>
<dbReference type="GO" id="GO:0035005">
    <property type="term" value="F:1-phosphatidylinositol-4-phosphate 3-kinase activity"/>
    <property type="evidence" value="ECO:0007669"/>
    <property type="project" value="TreeGrafter"/>
</dbReference>
<dbReference type="Proteomes" id="UP000694551">
    <property type="component" value="Unplaced"/>
</dbReference>
<dbReference type="AlphaFoldDB" id="A0A8D0G2J7"/>
<keyword evidence="3" id="KW-0418">Kinase</keyword>
<dbReference type="InterPro" id="IPR015433">
    <property type="entry name" value="PI3/4_kinase"/>
</dbReference>
<dbReference type="PROSITE" id="PS51547">
    <property type="entry name" value="C2_PI3K"/>
    <property type="match status" value="1"/>
</dbReference>
<dbReference type="PROSITE" id="PS51545">
    <property type="entry name" value="PIK_HELICAL"/>
    <property type="match status" value="1"/>
</dbReference>
<evidence type="ECO:0000313" key="8">
    <source>
        <dbReference type="Proteomes" id="UP000694551"/>
    </source>
</evidence>
<keyword evidence="8" id="KW-1185">Reference proteome</keyword>
<keyword evidence="2" id="KW-0808">Transferase</keyword>
<dbReference type="GO" id="GO:0005886">
    <property type="term" value="C:plasma membrane"/>
    <property type="evidence" value="ECO:0007669"/>
    <property type="project" value="TreeGrafter"/>
</dbReference>
<dbReference type="SUPFAM" id="SSF56112">
    <property type="entry name" value="Protein kinase-like (PK-like)"/>
    <property type="match status" value="1"/>
</dbReference>
<dbReference type="Gene3D" id="1.25.40.70">
    <property type="entry name" value="Phosphatidylinositol 3-kinase, accessory domain (PIK)"/>
    <property type="match status" value="1"/>
</dbReference>
<dbReference type="GO" id="GO:0016303">
    <property type="term" value="F:1-phosphatidylinositol-3-kinase activity"/>
    <property type="evidence" value="ECO:0007669"/>
    <property type="project" value="TreeGrafter"/>
</dbReference>
<accession>A0A8D0G2J7</accession>
<dbReference type="Ensembl" id="ENSSOCT00000024183.1">
    <property type="protein sequence ID" value="ENSSOCP00000023596.1"/>
    <property type="gene ID" value="ENSSOCG00000017398.1"/>
</dbReference>
<organism evidence="7 8">
    <name type="scientific">Strix occidentalis caurina</name>
    <name type="common">northern spotted owl</name>
    <dbReference type="NCBI Taxonomy" id="311401"/>
    <lineage>
        <taxon>Eukaryota</taxon>
        <taxon>Metazoa</taxon>
        <taxon>Chordata</taxon>
        <taxon>Craniata</taxon>
        <taxon>Vertebrata</taxon>
        <taxon>Euteleostomi</taxon>
        <taxon>Archelosauria</taxon>
        <taxon>Archosauria</taxon>
        <taxon>Dinosauria</taxon>
        <taxon>Saurischia</taxon>
        <taxon>Theropoda</taxon>
        <taxon>Coelurosauria</taxon>
        <taxon>Aves</taxon>
        <taxon>Neognathae</taxon>
        <taxon>Neoaves</taxon>
        <taxon>Telluraves</taxon>
        <taxon>Strigiformes</taxon>
        <taxon>Strigidae</taxon>
        <taxon>Strix</taxon>
    </lineage>
</organism>
<dbReference type="SMART" id="SM00146">
    <property type="entry name" value="PI3Kc"/>
    <property type="match status" value="1"/>
</dbReference>
<reference evidence="7" key="1">
    <citation type="submission" date="2025-08" db="UniProtKB">
        <authorList>
            <consortium name="Ensembl"/>
        </authorList>
    </citation>
    <scope>IDENTIFICATION</scope>
</reference>
<dbReference type="PROSITE" id="PS50290">
    <property type="entry name" value="PI3_4_KINASE_3"/>
    <property type="match status" value="1"/>
</dbReference>
<dbReference type="Pfam" id="PF00792">
    <property type="entry name" value="PI3K_C2"/>
    <property type="match status" value="1"/>
</dbReference>
<evidence type="ECO:0000256" key="1">
    <source>
        <dbReference type="ARBA" id="ARBA00006209"/>
    </source>
</evidence>
<evidence type="ECO:0000256" key="3">
    <source>
        <dbReference type="ARBA" id="ARBA00022777"/>
    </source>
</evidence>
<comment type="similarity">
    <text evidence="1">Belongs to the PI3/PI4-kinase family. Type III PI4K subfamily.</text>
</comment>
<reference evidence="7" key="2">
    <citation type="submission" date="2025-09" db="UniProtKB">
        <authorList>
            <consortium name="Ensembl"/>
        </authorList>
    </citation>
    <scope>IDENTIFICATION</scope>
</reference>
<proteinExistence type="inferred from homology"/>
<sequence>MYYYCRYLVELLFGSYKRTEMHTYLDIISPHVLFRIRNAYPAFDLKTNTGKIWSVTTRFPDHTLDESKFRIGIWTDSSPYPLLLTQHVDNVIKVAKAICSVLCFVETRDITDAVKKLCAMPLVKEQVKDSKAAVTEVSVAISSLIHVYSTSIDVNFQLARIPKSPSCADISLDSQLSFTVYAAHNIPEAWVNSYEVFSISCSLTYAGKTICQVKISKNILVKRPFFFLADWNKKINFPLQIKTLPRETLLTIKLPGVNSASKKKIQKCLLGYASHCIQKSKRLIHGTVLLTMTLYSTLTTAMITPGVCSTDTPTSVTLQVRKQESKGKGFFLTKRKKKHCSHSSSTPHKLKPLLSEQQRRTLWFYLYYCNNQNCSLPLILGSAPSWDRMTVSEMYAVLRRWRFSNPLEVLGLLTSSFPDQDIHRTAVQQIENMSNDELLEYLPQLVQVLKFEWSLESPLVKLLLNCSLQSIQVAHQLYWLLKNARSEVNFKIWCQKLLAALQFCAGKTLNNELSKEGKLIRILEDVAKKLKAASDPKRREVLKVELNRLQQFFQEVKVCQLPLNPHLLSKSCSYFMSNALPLKISFINANAPSGNINVIFNVCSSSDPQFLFIWLQEGLDMQMIIYKCLSTGKGQGLVQMVPDATTLAKIHRESGLIEPLKENTIKKWFHHHHPLESSYQEAIRNFFYSCAGCDNVMLTNAGHMFYIDFGRFLGHTQTFGSIRRDRAPFIFTSEMEYFITEGGKNPQHFQEFVELCCQAYNIVRKHSYRLTIFLYFKMLHAGLPELNSIQDLKYMYDNLCPQDSDLQATSYFTGFGNSLSHSRHSMRKISPCQSLSCANMGIHIYDHFIFQRLPDGSAPSAHAEFYLLSDPTYNEIVVYDKVTELKGRILKLVVKSKGAFMGAVNIQLSSVQLNEEKWYPLGNSVI</sequence>
<protein>
    <submittedName>
        <fullName evidence="7">Phosphatidylinositol-4-phosphate 3-kinase catalytic subunit type 2 gamma</fullName>
    </submittedName>
</protein>
<dbReference type="SMART" id="SM00145">
    <property type="entry name" value="PI3Ka"/>
    <property type="match status" value="1"/>
</dbReference>
<evidence type="ECO:0000256" key="2">
    <source>
        <dbReference type="ARBA" id="ARBA00022679"/>
    </source>
</evidence>
<dbReference type="GO" id="GO:0048015">
    <property type="term" value="P:phosphatidylinositol-mediated signaling"/>
    <property type="evidence" value="ECO:0007669"/>
    <property type="project" value="TreeGrafter"/>
</dbReference>
<dbReference type="SUPFAM" id="SSF48371">
    <property type="entry name" value="ARM repeat"/>
    <property type="match status" value="1"/>
</dbReference>
<dbReference type="Pfam" id="PF00613">
    <property type="entry name" value="PI3Ka"/>
    <property type="match status" value="1"/>
</dbReference>
<dbReference type="InterPro" id="IPR042236">
    <property type="entry name" value="PI3K_accessory_sf"/>
</dbReference>
<dbReference type="Gene3D" id="1.10.1070.11">
    <property type="entry name" value="Phosphatidylinositol 3-/4-kinase, catalytic domain"/>
    <property type="match status" value="1"/>
</dbReference>
<dbReference type="SMART" id="SM00142">
    <property type="entry name" value="PI3K_C2"/>
    <property type="match status" value="1"/>
</dbReference>
<feature type="domain" description="PI3K/PI4K catalytic" evidence="4">
    <location>
        <begin position="552"/>
        <end position="824"/>
    </location>
</feature>
<dbReference type="InterPro" id="IPR011009">
    <property type="entry name" value="Kinase-like_dom_sf"/>
</dbReference>
<feature type="domain" description="C2 PI3K-type" evidence="6">
    <location>
        <begin position="172"/>
        <end position="339"/>
    </location>
</feature>
<dbReference type="GO" id="GO:0005942">
    <property type="term" value="C:phosphatidylinositol 3-kinase complex"/>
    <property type="evidence" value="ECO:0007669"/>
    <property type="project" value="TreeGrafter"/>
</dbReference>
<dbReference type="InterPro" id="IPR016024">
    <property type="entry name" value="ARM-type_fold"/>
</dbReference>
<dbReference type="GO" id="GO:0043491">
    <property type="term" value="P:phosphatidylinositol 3-kinase/protein kinase B signal transduction"/>
    <property type="evidence" value="ECO:0007669"/>
    <property type="project" value="TreeGrafter"/>
</dbReference>
<feature type="domain" description="PIK helical" evidence="5">
    <location>
        <begin position="327"/>
        <end position="504"/>
    </location>
</feature>
<dbReference type="Gene3D" id="3.30.1010.10">
    <property type="entry name" value="Phosphatidylinositol 3-kinase Catalytic Subunit, Chain A, domain 4"/>
    <property type="match status" value="2"/>
</dbReference>
<dbReference type="GO" id="GO:0016477">
    <property type="term" value="P:cell migration"/>
    <property type="evidence" value="ECO:0007669"/>
    <property type="project" value="TreeGrafter"/>
</dbReference>
<evidence type="ECO:0000259" key="4">
    <source>
        <dbReference type="PROSITE" id="PS50290"/>
    </source>
</evidence>
<dbReference type="InterPro" id="IPR035892">
    <property type="entry name" value="C2_domain_sf"/>
</dbReference>
<dbReference type="SUPFAM" id="SSF49562">
    <property type="entry name" value="C2 domain (Calcium/lipid-binding domain, CaLB)"/>
    <property type="match status" value="1"/>
</dbReference>
<dbReference type="GO" id="GO:0005737">
    <property type="term" value="C:cytoplasm"/>
    <property type="evidence" value="ECO:0007669"/>
    <property type="project" value="TreeGrafter"/>
</dbReference>
<evidence type="ECO:0000313" key="7">
    <source>
        <dbReference type="Ensembl" id="ENSSOCP00000023596.1"/>
    </source>
</evidence>
<evidence type="ECO:0000259" key="5">
    <source>
        <dbReference type="PROSITE" id="PS51545"/>
    </source>
</evidence>
<name>A0A8D0G2J7_STROC</name>
<dbReference type="Gene3D" id="2.60.40.150">
    <property type="entry name" value="C2 domain"/>
    <property type="match status" value="2"/>
</dbReference>